<dbReference type="HOGENOM" id="CLU_917851_0_0_11"/>
<proteinExistence type="predicted"/>
<comment type="caution">
    <text evidence="3">The sequence shown here is derived from an EMBL/GenBank/DDBJ whole genome shotgun (WGS) entry which is preliminary data.</text>
</comment>
<feature type="signal peptide" evidence="2">
    <location>
        <begin position="1"/>
        <end position="25"/>
    </location>
</feature>
<dbReference type="AlphaFoldDB" id="G4CWH9"/>
<feature type="compositionally biased region" description="Basic residues" evidence="1">
    <location>
        <begin position="48"/>
        <end position="78"/>
    </location>
</feature>
<feature type="region of interest" description="Disordered" evidence="1">
    <location>
        <begin position="48"/>
        <end position="105"/>
    </location>
</feature>
<keyword evidence="4" id="KW-1185">Reference proteome</keyword>
<evidence type="ECO:0008006" key="5">
    <source>
        <dbReference type="Google" id="ProtNLM"/>
    </source>
</evidence>
<dbReference type="Proteomes" id="UP000005332">
    <property type="component" value="Unassembled WGS sequence"/>
</dbReference>
<keyword evidence="2" id="KW-0732">Signal</keyword>
<reference evidence="3 4" key="1">
    <citation type="submission" date="2011-06" db="EMBL/GenBank/DDBJ databases">
        <authorList>
            <person name="Muzny D."/>
            <person name="Qin X."/>
            <person name="Deng J."/>
            <person name="Jiang H."/>
            <person name="Liu Y."/>
            <person name="Qu J."/>
            <person name="Song X.-Z."/>
            <person name="Zhang L."/>
            <person name="Thornton R."/>
            <person name="Coyle M."/>
            <person name="Francisco L."/>
            <person name="Jackson L."/>
            <person name="Javaid M."/>
            <person name="Korchina V."/>
            <person name="Kovar C."/>
            <person name="Mata R."/>
            <person name="Mathew T."/>
            <person name="Ngo R."/>
            <person name="Nguyen L."/>
            <person name="Nguyen N."/>
            <person name="Okwuonu G."/>
            <person name="Ongeri F."/>
            <person name="Pham C."/>
            <person name="Simmons D."/>
            <person name="Wilczek-Boney K."/>
            <person name="Hale W."/>
            <person name="Jakkamsetti A."/>
            <person name="Pham P."/>
            <person name="Ruth R."/>
            <person name="San Lucas F."/>
            <person name="Warren J."/>
            <person name="Zhang J."/>
            <person name="Zhao Z."/>
            <person name="Zhou C."/>
            <person name="Zhu D."/>
            <person name="Lee S."/>
            <person name="Bess C."/>
            <person name="Blankenburg K."/>
            <person name="Forbes L."/>
            <person name="Fu Q."/>
            <person name="Gubbala S."/>
            <person name="Hirani K."/>
            <person name="Jayaseelan J.C."/>
            <person name="Lara F."/>
            <person name="Munidasa M."/>
            <person name="Palculict T."/>
            <person name="Patil S."/>
            <person name="Pu L.-L."/>
            <person name="Saada N."/>
            <person name="Tang L."/>
            <person name="Weissenberger G."/>
            <person name="Zhu Y."/>
            <person name="Hemphill L."/>
            <person name="Shang Y."/>
            <person name="Youmans B."/>
            <person name="Ayvaz T."/>
            <person name="Ross M."/>
            <person name="Santibanez J."/>
            <person name="Aqrawi P."/>
            <person name="Gross S."/>
            <person name="Joshi V."/>
            <person name="Fowler G."/>
            <person name="Nazareth L."/>
            <person name="Reid J."/>
            <person name="Worley K."/>
            <person name="Petrosino J."/>
            <person name="Highlander S."/>
            <person name="Gibbs R."/>
        </authorList>
    </citation>
    <scope>NUCLEOTIDE SEQUENCE [LARGE SCALE GENOMIC DNA]</scope>
    <source>
        <strain evidence="3 4">ATCC 25577</strain>
    </source>
</reference>
<organism evidence="3 4">
    <name type="scientific">Cutibacterium avidum ATCC 25577</name>
    <dbReference type="NCBI Taxonomy" id="997355"/>
    <lineage>
        <taxon>Bacteria</taxon>
        <taxon>Bacillati</taxon>
        <taxon>Actinomycetota</taxon>
        <taxon>Actinomycetes</taxon>
        <taxon>Propionibacteriales</taxon>
        <taxon>Propionibacteriaceae</taxon>
        <taxon>Cutibacterium</taxon>
    </lineage>
</organism>
<evidence type="ECO:0000313" key="3">
    <source>
        <dbReference type="EMBL" id="EGY78303.1"/>
    </source>
</evidence>
<sequence>MRKVMCASVALALLHVGFMPMQAFAESGAVNDDWEQTGKVTVIYHRQGTHRKPGINHHRGHKHGTPGHRGSHHKHRHSHADPHRDHASPRSPEPSKSQPAPGFSDAPVRTITWYQYLPGLNSHDRKSKPAHRAPRPAPTKPAGPTPEQISAWSVDIATSIRLAKPVVDVQPRPSANKWNITAVGQPLWFHNPGAGHHTASGSAHGIVVSLDAQRVDTVYETGEKTIRCTHSTPRPANADPRAQSPHCGYIYQHPGNYTLRMTEVWKVGWQSGDQSGEIVTTRSSSKPLKVNELIGVLTKPGAQ</sequence>
<protein>
    <recommendedName>
        <fullName evidence="5">ATP/GTP-binding protein</fullName>
    </recommendedName>
</protein>
<feature type="region of interest" description="Disordered" evidence="1">
    <location>
        <begin position="119"/>
        <end position="148"/>
    </location>
</feature>
<dbReference type="PATRIC" id="fig|997355.3.peg.865"/>
<feature type="compositionally biased region" description="Basic residues" evidence="1">
    <location>
        <begin position="125"/>
        <end position="134"/>
    </location>
</feature>
<accession>G4CWH9</accession>
<evidence type="ECO:0000256" key="2">
    <source>
        <dbReference type="SAM" id="SignalP"/>
    </source>
</evidence>
<gene>
    <name evidence="3" type="ORF">HMPREF9153_0886</name>
</gene>
<dbReference type="EMBL" id="AGBA01000009">
    <property type="protein sequence ID" value="EGY78303.1"/>
    <property type="molecule type" value="Genomic_DNA"/>
</dbReference>
<feature type="compositionally biased region" description="Basic and acidic residues" evidence="1">
    <location>
        <begin position="79"/>
        <end position="88"/>
    </location>
</feature>
<feature type="chain" id="PRO_5003462388" description="ATP/GTP-binding protein" evidence="2">
    <location>
        <begin position="26"/>
        <end position="303"/>
    </location>
</feature>
<feature type="compositionally biased region" description="Pro residues" evidence="1">
    <location>
        <begin position="135"/>
        <end position="144"/>
    </location>
</feature>
<evidence type="ECO:0000313" key="4">
    <source>
        <dbReference type="Proteomes" id="UP000005332"/>
    </source>
</evidence>
<name>G4CWH9_9ACTN</name>
<evidence type="ECO:0000256" key="1">
    <source>
        <dbReference type="SAM" id="MobiDB-lite"/>
    </source>
</evidence>